<dbReference type="PANTHER" id="PTHR43022:SF1">
    <property type="entry name" value="PROTEIN SMF"/>
    <property type="match status" value="1"/>
</dbReference>
<name>A0A8K0Y2K7_9RHOB</name>
<organism evidence="3 4">
    <name type="scientific">Szabonella alba</name>
    <dbReference type="NCBI Taxonomy" id="2804194"/>
    <lineage>
        <taxon>Bacteria</taxon>
        <taxon>Pseudomonadati</taxon>
        <taxon>Pseudomonadota</taxon>
        <taxon>Alphaproteobacteria</taxon>
        <taxon>Rhodobacterales</taxon>
        <taxon>Paracoccaceae</taxon>
        <taxon>Szabonella</taxon>
    </lineage>
</organism>
<dbReference type="GO" id="GO:0009294">
    <property type="term" value="P:DNA-mediated transformation"/>
    <property type="evidence" value="ECO:0007669"/>
    <property type="project" value="InterPro"/>
</dbReference>
<dbReference type="Proteomes" id="UP000648908">
    <property type="component" value="Unassembled WGS sequence"/>
</dbReference>
<comment type="similarity">
    <text evidence="1">Belongs to the DprA/Smf family.</text>
</comment>
<accession>A0A8K0Y2K7</accession>
<evidence type="ECO:0000259" key="2">
    <source>
        <dbReference type="Pfam" id="PF02481"/>
    </source>
</evidence>
<gene>
    <name evidence="3" type="ORF">JL811_12325</name>
</gene>
<reference evidence="3" key="1">
    <citation type="submission" date="2021-01" db="EMBL/GenBank/DDBJ databases">
        <title>Tabrizicola alba sp. nov. a motile alkaliphilic bacterium isolated from a soda lake.</title>
        <authorList>
            <person name="Szuroczki S."/>
            <person name="Abbaszade G."/>
            <person name="Schumann P."/>
            <person name="Toth E."/>
        </authorList>
    </citation>
    <scope>NUCLEOTIDE SEQUENCE</scope>
    <source>
        <strain evidence="3">DMG-N-6</strain>
    </source>
</reference>
<feature type="domain" description="Smf/DprA SLOG" evidence="2">
    <location>
        <begin position="83"/>
        <end position="296"/>
    </location>
</feature>
<dbReference type="SUPFAM" id="SSF102405">
    <property type="entry name" value="MCP/YpsA-like"/>
    <property type="match status" value="1"/>
</dbReference>
<dbReference type="Pfam" id="PF02481">
    <property type="entry name" value="DNA_processg_A"/>
    <property type="match status" value="1"/>
</dbReference>
<dbReference type="Gene3D" id="3.40.50.450">
    <property type="match status" value="1"/>
</dbReference>
<protein>
    <submittedName>
        <fullName evidence="3">DNA-protecting protein DprA</fullName>
    </submittedName>
</protein>
<evidence type="ECO:0000313" key="3">
    <source>
        <dbReference type="EMBL" id="MBL4918004.1"/>
    </source>
</evidence>
<dbReference type="AlphaFoldDB" id="A0A8K0Y2K7"/>
<dbReference type="EMBL" id="JAESVN010000005">
    <property type="protein sequence ID" value="MBL4918004.1"/>
    <property type="molecule type" value="Genomic_DNA"/>
</dbReference>
<sequence length="303" mass="33557">MEQLEFSALDFANRAVSPFIELGAYEALWDRDSVSFKTIASQFAAAPGAVPSDFVDRKTAGTYANDVHRLLRDAGVAHYGVRVHGAGEYPDRLRDADHPVELLYYQGWWELVNSPRSIAIVGTRNPSEEGIKRTRKLVRSLLGDDFTIVSGLAKGVDATAHSTAISEGGRTVGVLGTPLSHSYPKENAALQREIAKNHLLISQVPVLRYDRQPNPTAHRHFFPARNITMSALTDATVIVEAGETSGTLVQARAALKQGRQLFILDSCFQNSKLTWPHTFAERGAIRVRDYNDIRERLLPRTSH</sequence>
<dbReference type="InterPro" id="IPR003488">
    <property type="entry name" value="DprA"/>
</dbReference>
<evidence type="ECO:0000313" key="4">
    <source>
        <dbReference type="Proteomes" id="UP000648908"/>
    </source>
</evidence>
<proteinExistence type="inferred from homology"/>
<dbReference type="PANTHER" id="PTHR43022">
    <property type="entry name" value="PROTEIN SMF"/>
    <property type="match status" value="1"/>
</dbReference>
<keyword evidence="4" id="KW-1185">Reference proteome</keyword>
<comment type="caution">
    <text evidence="3">The sequence shown here is derived from an EMBL/GenBank/DDBJ whole genome shotgun (WGS) entry which is preliminary data.</text>
</comment>
<dbReference type="RefSeq" id="WP_202689005.1">
    <property type="nucleotide sequence ID" value="NZ_JAESVN010000005.1"/>
</dbReference>
<evidence type="ECO:0000256" key="1">
    <source>
        <dbReference type="ARBA" id="ARBA00006525"/>
    </source>
</evidence>
<dbReference type="InterPro" id="IPR057666">
    <property type="entry name" value="DrpA_SLOG"/>
</dbReference>